<dbReference type="Proteomes" id="UP001551329">
    <property type="component" value="Unassembled WGS sequence"/>
</dbReference>
<proteinExistence type="predicted"/>
<evidence type="ECO:0000313" key="2">
    <source>
        <dbReference type="EMBL" id="MEU7075377.1"/>
    </source>
</evidence>
<evidence type="ECO:0000256" key="1">
    <source>
        <dbReference type="SAM" id="SignalP"/>
    </source>
</evidence>
<dbReference type="RefSeq" id="WP_358477446.1">
    <property type="nucleotide sequence ID" value="NZ_JBEZAE010000037.1"/>
</dbReference>
<accession>A0ABV3CKS5</accession>
<organism evidence="2 3">
    <name type="scientific">Streptomyces narbonensis</name>
    <dbReference type="NCBI Taxonomy" id="67333"/>
    <lineage>
        <taxon>Bacteria</taxon>
        <taxon>Bacillati</taxon>
        <taxon>Actinomycetota</taxon>
        <taxon>Actinomycetes</taxon>
        <taxon>Kitasatosporales</taxon>
        <taxon>Streptomycetaceae</taxon>
        <taxon>Streptomyces</taxon>
    </lineage>
</organism>
<dbReference type="EMBL" id="JBEZAE010000037">
    <property type="protein sequence ID" value="MEU7075377.1"/>
    <property type="molecule type" value="Genomic_DNA"/>
</dbReference>
<evidence type="ECO:0008006" key="4">
    <source>
        <dbReference type="Google" id="ProtNLM"/>
    </source>
</evidence>
<keyword evidence="3" id="KW-1185">Reference proteome</keyword>
<comment type="caution">
    <text evidence="2">The sequence shown here is derived from an EMBL/GenBank/DDBJ whole genome shotgun (WGS) entry which is preliminary data.</text>
</comment>
<sequence length="139" mass="15109">MRKLATAVVAAGLFFGGMGVAVADSWKSVPRTAATGVALESGAYKWEDPGKNHGAFHLRGRLADRDITDGNNVYLEIRVAGYSWNKFKGIQNRTVPVDALVYDGAARYTTTAQFRVCRDRGAIRPNNCSATKGYKRAIP</sequence>
<reference evidence="2 3" key="1">
    <citation type="submission" date="2024-06" db="EMBL/GenBank/DDBJ databases">
        <title>The Natural Products Discovery Center: Release of the First 8490 Sequenced Strains for Exploring Actinobacteria Biosynthetic Diversity.</title>
        <authorList>
            <person name="Kalkreuter E."/>
            <person name="Kautsar S.A."/>
            <person name="Yang D."/>
            <person name="Bader C.D."/>
            <person name="Teijaro C.N."/>
            <person name="Fluegel L."/>
            <person name="Davis C.M."/>
            <person name="Simpson J.R."/>
            <person name="Lauterbach L."/>
            <person name="Steele A.D."/>
            <person name="Gui C."/>
            <person name="Meng S."/>
            <person name="Li G."/>
            <person name="Viehrig K."/>
            <person name="Ye F."/>
            <person name="Su P."/>
            <person name="Kiefer A.F."/>
            <person name="Nichols A."/>
            <person name="Cepeda A.J."/>
            <person name="Yan W."/>
            <person name="Fan B."/>
            <person name="Jiang Y."/>
            <person name="Adhikari A."/>
            <person name="Zheng C.-J."/>
            <person name="Schuster L."/>
            <person name="Cowan T.M."/>
            <person name="Smanski M.J."/>
            <person name="Chevrette M.G."/>
            <person name="De Carvalho L.P.S."/>
            <person name="Shen B."/>
        </authorList>
    </citation>
    <scope>NUCLEOTIDE SEQUENCE [LARGE SCALE GENOMIC DNA]</scope>
    <source>
        <strain evidence="2 3">NPDC045974</strain>
    </source>
</reference>
<gene>
    <name evidence="2" type="ORF">AB0A88_35410</name>
</gene>
<feature type="signal peptide" evidence="1">
    <location>
        <begin position="1"/>
        <end position="23"/>
    </location>
</feature>
<name>A0ABV3CKS5_9ACTN</name>
<feature type="chain" id="PRO_5046200229" description="Secreted protein" evidence="1">
    <location>
        <begin position="24"/>
        <end position="139"/>
    </location>
</feature>
<protein>
    <recommendedName>
        <fullName evidence="4">Secreted protein</fullName>
    </recommendedName>
</protein>
<evidence type="ECO:0000313" key="3">
    <source>
        <dbReference type="Proteomes" id="UP001551329"/>
    </source>
</evidence>
<keyword evidence="1" id="KW-0732">Signal</keyword>